<dbReference type="PANTHER" id="PTHR48020:SF12">
    <property type="entry name" value="PROTON MYO-INOSITOL COTRANSPORTER"/>
    <property type="match status" value="1"/>
</dbReference>
<dbReference type="RefSeq" id="WP_136078417.1">
    <property type="nucleotide sequence ID" value="NZ_CAAHFG010000001.1"/>
</dbReference>
<dbReference type="InterPro" id="IPR005829">
    <property type="entry name" value="Sugar_transporter_CS"/>
</dbReference>
<gene>
    <name evidence="10" type="primary">xylE_3</name>
    <name evidence="10" type="ORF">PDESU_01336</name>
</gene>
<dbReference type="AlphaFoldDB" id="A0A6C2TYQ7"/>
<comment type="similarity">
    <text evidence="2 7">Belongs to the major facilitator superfamily. Sugar transporter (TC 2.A.1.1) family.</text>
</comment>
<feature type="transmembrane region" description="Helical" evidence="8">
    <location>
        <begin position="44"/>
        <end position="64"/>
    </location>
</feature>
<dbReference type="PROSITE" id="PS50850">
    <property type="entry name" value="MFS"/>
    <property type="match status" value="1"/>
</dbReference>
<dbReference type="GO" id="GO:0016020">
    <property type="term" value="C:membrane"/>
    <property type="evidence" value="ECO:0007669"/>
    <property type="project" value="UniProtKB-SubCell"/>
</dbReference>
<evidence type="ECO:0000256" key="3">
    <source>
        <dbReference type="ARBA" id="ARBA00022448"/>
    </source>
</evidence>
<protein>
    <submittedName>
        <fullName evidence="10">D-xylose-proton symporter</fullName>
    </submittedName>
</protein>
<dbReference type="SUPFAM" id="SSF103473">
    <property type="entry name" value="MFS general substrate transporter"/>
    <property type="match status" value="1"/>
</dbReference>
<name>A0A6C2TYQ7_PONDE</name>
<evidence type="ECO:0000313" key="10">
    <source>
        <dbReference type="EMBL" id="VGO12782.1"/>
    </source>
</evidence>
<feature type="transmembrane region" description="Helical" evidence="8">
    <location>
        <begin position="327"/>
        <end position="347"/>
    </location>
</feature>
<evidence type="ECO:0000256" key="4">
    <source>
        <dbReference type="ARBA" id="ARBA00022692"/>
    </source>
</evidence>
<dbReference type="InterPro" id="IPR003663">
    <property type="entry name" value="Sugar/inositol_transpt"/>
</dbReference>
<evidence type="ECO:0000256" key="1">
    <source>
        <dbReference type="ARBA" id="ARBA00004141"/>
    </source>
</evidence>
<dbReference type="NCBIfam" id="TIGR00879">
    <property type="entry name" value="SP"/>
    <property type="match status" value="1"/>
</dbReference>
<feature type="transmembrane region" description="Helical" evidence="8">
    <location>
        <begin position="7"/>
        <end position="32"/>
    </location>
</feature>
<feature type="transmembrane region" description="Helical" evidence="8">
    <location>
        <begin position="416"/>
        <end position="439"/>
    </location>
</feature>
<evidence type="ECO:0000256" key="5">
    <source>
        <dbReference type="ARBA" id="ARBA00022989"/>
    </source>
</evidence>
<feature type="transmembrane region" description="Helical" evidence="8">
    <location>
        <begin position="101"/>
        <end position="121"/>
    </location>
</feature>
<feature type="transmembrane region" description="Helical" evidence="8">
    <location>
        <begin position="260"/>
        <end position="283"/>
    </location>
</feature>
<keyword evidence="4 8" id="KW-0812">Transmembrane</keyword>
<feature type="transmembrane region" description="Helical" evidence="8">
    <location>
        <begin position="133"/>
        <end position="155"/>
    </location>
</feature>
<evidence type="ECO:0000313" key="11">
    <source>
        <dbReference type="Proteomes" id="UP000366872"/>
    </source>
</evidence>
<keyword evidence="11" id="KW-1185">Reference proteome</keyword>
<reference evidence="10 11" key="1">
    <citation type="submission" date="2019-04" db="EMBL/GenBank/DDBJ databases">
        <authorList>
            <person name="Van Vliet M D."/>
        </authorList>
    </citation>
    <scope>NUCLEOTIDE SEQUENCE [LARGE SCALE GENOMIC DNA]</scope>
    <source>
        <strain evidence="10 11">F1</strain>
    </source>
</reference>
<dbReference type="InterPro" id="IPR005828">
    <property type="entry name" value="MFS_sugar_transport-like"/>
</dbReference>
<dbReference type="Pfam" id="PF00083">
    <property type="entry name" value="Sugar_tr"/>
    <property type="match status" value="2"/>
</dbReference>
<dbReference type="Gene3D" id="1.20.1250.20">
    <property type="entry name" value="MFS general substrate transporter like domains"/>
    <property type="match status" value="2"/>
</dbReference>
<feature type="transmembrane region" description="Helical" evidence="8">
    <location>
        <begin position="483"/>
        <end position="502"/>
    </location>
</feature>
<dbReference type="EMBL" id="CAAHFG010000001">
    <property type="protein sequence ID" value="VGO12782.1"/>
    <property type="molecule type" value="Genomic_DNA"/>
</dbReference>
<keyword evidence="5 8" id="KW-1133">Transmembrane helix</keyword>
<accession>A0A6C2TYQ7</accession>
<evidence type="ECO:0000259" key="9">
    <source>
        <dbReference type="PROSITE" id="PS50850"/>
    </source>
</evidence>
<feature type="transmembrane region" description="Helical" evidence="8">
    <location>
        <begin position="303"/>
        <end position="320"/>
    </location>
</feature>
<dbReference type="GO" id="GO:0022857">
    <property type="term" value="F:transmembrane transporter activity"/>
    <property type="evidence" value="ECO:0007669"/>
    <property type="project" value="InterPro"/>
</dbReference>
<organism evidence="10 11">
    <name type="scientific">Pontiella desulfatans</name>
    <dbReference type="NCBI Taxonomy" id="2750659"/>
    <lineage>
        <taxon>Bacteria</taxon>
        <taxon>Pseudomonadati</taxon>
        <taxon>Kiritimatiellota</taxon>
        <taxon>Kiritimatiellia</taxon>
        <taxon>Kiritimatiellales</taxon>
        <taxon>Pontiellaceae</taxon>
        <taxon>Pontiella</taxon>
    </lineage>
</organism>
<keyword evidence="6 8" id="KW-0472">Membrane</keyword>
<feature type="domain" description="Major facilitator superfamily (MFS) profile" evidence="9">
    <location>
        <begin position="10"/>
        <end position="506"/>
    </location>
</feature>
<keyword evidence="3 7" id="KW-0813">Transport</keyword>
<evidence type="ECO:0000256" key="2">
    <source>
        <dbReference type="ARBA" id="ARBA00010992"/>
    </source>
</evidence>
<comment type="subcellular location">
    <subcellularLocation>
        <location evidence="1">Membrane</location>
        <topology evidence="1">Multi-pass membrane protein</topology>
    </subcellularLocation>
</comment>
<dbReference type="PANTHER" id="PTHR48020">
    <property type="entry name" value="PROTON MYO-INOSITOL COTRANSPORTER"/>
    <property type="match status" value="1"/>
</dbReference>
<proteinExistence type="inferred from homology"/>
<dbReference type="InterPro" id="IPR036259">
    <property type="entry name" value="MFS_trans_sf"/>
</dbReference>
<feature type="transmembrane region" description="Helical" evidence="8">
    <location>
        <begin position="76"/>
        <end position="95"/>
    </location>
</feature>
<evidence type="ECO:0000256" key="6">
    <source>
        <dbReference type="ARBA" id="ARBA00023136"/>
    </source>
</evidence>
<dbReference type="InterPro" id="IPR050814">
    <property type="entry name" value="Myo-inositol_Transporter"/>
</dbReference>
<evidence type="ECO:0000256" key="7">
    <source>
        <dbReference type="RuleBase" id="RU003346"/>
    </source>
</evidence>
<feature type="transmembrane region" description="Helical" evidence="8">
    <location>
        <begin position="175"/>
        <end position="197"/>
    </location>
</feature>
<feature type="transmembrane region" description="Helical" evidence="8">
    <location>
        <begin position="451"/>
        <end position="471"/>
    </location>
</feature>
<dbReference type="PRINTS" id="PR00171">
    <property type="entry name" value="SUGRTRNSPORT"/>
</dbReference>
<dbReference type="PROSITE" id="PS00216">
    <property type="entry name" value="SUGAR_TRANSPORT_1"/>
    <property type="match status" value="1"/>
</dbReference>
<dbReference type="Proteomes" id="UP000366872">
    <property type="component" value="Unassembled WGS sequence"/>
</dbReference>
<sequence length="520" mass="57353">MNKQVKAFFYSVVVALGGFVFGLDAAVISGTVKFITAEFGLNDLQVGTAVSAPGFGVLIALLITPWLCNRFGRKKTLILISALYWVSAVTSALAPTYWSLVAARFLGGLAFTSLTVAAMYIGEVAPPRWRGKLVSINQMNIVFGLSAAYFVNYFLIQAMNNDAGWAVAVNLKENIWRFMLGSEIIPAFIWLGLLFLIPESPRWLVYRGRIEEAKAIMHRITPDDEIDGQVKAMEESLHHGTEELSGLSQFRELFHKRMRLVVVVAVVIAVAQQLSGINAILFYAPTVFEQLGGGTDAAFAQSLWVGLVSVIFTLGAILLVDRLGRRPLILIGLMWVVVSHSLCWWGFNTARYTLSEEAVVELPAEVDAAALKPMLGQEFKSDIAFKSALIDALGETEARVHSAEILKQSADMNATLILIGILSFISAFHFSLGPVMWVLFSELFPTSLRGVAIPFFVLISSVISFLVQKFFPWQLANMGGEAIFMFYGIVALVGFVWLLPILPETKNLSIEEIQLKLERK</sequence>
<dbReference type="InterPro" id="IPR020846">
    <property type="entry name" value="MFS_dom"/>
</dbReference>
<evidence type="ECO:0000256" key="8">
    <source>
        <dbReference type="SAM" id="Phobius"/>
    </source>
</evidence>